<sequence length="197" mass="20904">MDHTDHMRQSIDLAVSVIGGTPVERYGDPSPCAEFTVREVVNHIAFGLVLAQRSATREPWDESWKIEDGAPFLIGVPESEWAARCAEEGEATARAWAEPGVWDGDSHMGGSPMPAAVIGQMMTSEFAVHAWDVAAATGRDLDVPAALGEAVLEGILAVAPMGREGGWFGAEVPVRPDAPAFERAVGASGRDPGWTRG</sequence>
<gene>
    <name evidence="2" type="ORF">ACFQ34_26885</name>
</gene>
<dbReference type="InterPro" id="IPR017520">
    <property type="entry name" value="CHP03086"/>
</dbReference>
<keyword evidence="3" id="KW-1185">Reference proteome</keyword>
<accession>A0ABW3VRI1</accession>
<feature type="domain" description="Mycothiol-dependent maleylpyruvate isomerase metal-binding" evidence="1">
    <location>
        <begin position="28"/>
        <end position="134"/>
    </location>
</feature>
<dbReference type="Gene3D" id="1.20.120.450">
    <property type="entry name" value="dinb family like domain"/>
    <property type="match status" value="1"/>
</dbReference>
<dbReference type="EMBL" id="JBHTMB010000249">
    <property type="protein sequence ID" value="MFD1236930.1"/>
    <property type="molecule type" value="Genomic_DNA"/>
</dbReference>
<dbReference type="SUPFAM" id="SSF109854">
    <property type="entry name" value="DinB/YfiT-like putative metalloenzymes"/>
    <property type="match status" value="1"/>
</dbReference>
<dbReference type="InterPro" id="IPR024344">
    <property type="entry name" value="MDMPI_metal-binding"/>
</dbReference>
<dbReference type="NCBIfam" id="TIGR03086">
    <property type="entry name" value="TIGR03086 family metal-binding protein"/>
    <property type="match status" value="1"/>
</dbReference>
<proteinExistence type="predicted"/>
<name>A0ABW3VRI1_9PSEU</name>
<evidence type="ECO:0000313" key="2">
    <source>
        <dbReference type="EMBL" id="MFD1236930.1"/>
    </source>
</evidence>
<dbReference type="InterPro" id="IPR017517">
    <property type="entry name" value="Maleyloyr_isom"/>
</dbReference>
<reference evidence="3" key="1">
    <citation type="journal article" date="2019" name="Int. J. Syst. Evol. Microbiol.">
        <title>The Global Catalogue of Microorganisms (GCM) 10K type strain sequencing project: providing services to taxonomists for standard genome sequencing and annotation.</title>
        <authorList>
            <consortium name="The Broad Institute Genomics Platform"/>
            <consortium name="The Broad Institute Genome Sequencing Center for Infectious Disease"/>
            <person name="Wu L."/>
            <person name="Ma J."/>
        </authorList>
    </citation>
    <scope>NUCLEOTIDE SEQUENCE [LARGE SCALE GENOMIC DNA]</scope>
    <source>
        <strain evidence="3">CCUG 49018</strain>
    </source>
</reference>
<evidence type="ECO:0000259" key="1">
    <source>
        <dbReference type="Pfam" id="PF11716"/>
    </source>
</evidence>
<comment type="caution">
    <text evidence="2">The sequence shown here is derived from an EMBL/GenBank/DDBJ whole genome shotgun (WGS) entry which is preliminary data.</text>
</comment>
<dbReference type="Pfam" id="PF11716">
    <property type="entry name" value="MDMPI_N"/>
    <property type="match status" value="1"/>
</dbReference>
<dbReference type="RefSeq" id="WP_013676589.1">
    <property type="nucleotide sequence ID" value="NZ_BAABKS010000027.1"/>
</dbReference>
<protein>
    <submittedName>
        <fullName evidence="2">TIGR03086 family metal-binding protein</fullName>
    </submittedName>
</protein>
<dbReference type="NCBIfam" id="TIGR03083">
    <property type="entry name" value="maleylpyruvate isomerase family mycothiol-dependent enzyme"/>
    <property type="match status" value="1"/>
</dbReference>
<evidence type="ECO:0000313" key="3">
    <source>
        <dbReference type="Proteomes" id="UP001597182"/>
    </source>
</evidence>
<dbReference type="Proteomes" id="UP001597182">
    <property type="component" value="Unassembled WGS sequence"/>
</dbReference>
<organism evidence="2 3">
    <name type="scientific">Pseudonocardia benzenivorans</name>
    <dbReference type="NCBI Taxonomy" id="228005"/>
    <lineage>
        <taxon>Bacteria</taxon>
        <taxon>Bacillati</taxon>
        <taxon>Actinomycetota</taxon>
        <taxon>Actinomycetes</taxon>
        <taxon>Pseudonocardiales</taxon>
        <taxon>Pseudonocardiaceae</taxon>
        <taxon>Pseudonocardia</taxon>
    </lineage>
</organism>
<dbReference type="InterPro" id="IPR034660">
    <property type="entry name" value="DinB/YfiT-like"/>
</dbReference>